<dbReference type="InterPro" id="IPR050639">
    <property type="entry name" value="SSR_resolvase"/>
</dbReference>
<dbReference type="PROSITE" id="PS51736">
    <property type="entry name" value="RECOMBINASES_3"/>
    <property type="match status" value="1"/>
</dbReference>
<feature type="domain" description="Resolvase/invertase-type recombinase catalytic" evidence="1">
    <location>
        <begin position="9"/>
        <end position="156"/>
    </location>
</feature>
<dbReference type="InterPro" id="IPR036162">
    <property type="entry name" value="Resolvase-like_N_sf"/>
</dbReference>
<dbReference type="InterPro" id="IPR011109">
    <property type="entry name" value="DNA_bind_recombinase_dom"/>
</dbReference>
<dbReference type="Pfam" id="PF13408">
    <property type="entry name" value="Zn_ribbon_recom"/>
    <property type="match status" value="1"/>
</dbReference>
<dbReference type="SUPFAM" id="SSF53041">
    <property type="entry name" value="Resolvase-like"/>
    <property type="match status" value="1"/>
</dbReference>
<reference evidence="3" key="1">
    <citation type="submission" date="2020-04" db="EMBL/GenBank/DDBJ databases">
        <authorList>
            <person name="Zhang T."/>
        </authorList>
    </citation>
    <scope>NUCLEOTIDE SEQUENCE</scope>
    <source>
        <strain evidence="3">HKST-UBA15</strain>
    </source>
</reference>
<dbReference type="InterPro" id="IPR025827">
    <property type="entry name" value="Zn_ribbon_recom_dom"/>
</dbReference>
<sequence length="438" mass="51075">MKTNENTIQYCLYARKSSESDEKQAMSIDGQLREMEELAKRERIEVVEVITESHSAKETGQRDKFNYMVENIAQGKYNAIITWAPDRISRNAGDLGRIVDLMDQGKLLCIKTHSQTFSNNPNEKFLLMILCSQAKLENDNRGINVKRGLKNKCSIGIRPGVAPIGYINTIKANRIATVDLDPERAEIIREMFYKVANQGFSGRMIKRWLDSEGFKTRNNCGLTLGRIYATLNNPFYYGEFKYGTKWYKGSHKPLVTKYIYDKVQIQLEVVPRQWNKQVFPFKKLCKCGSCGGSVTAEVKYRRTKKGMINTHIYYHCNRIRDYKCKEPYITEEELIKQLIILLPELKLDTKYLWQEFDEEIRRLNHLKGIIYNHQEANIQLTPHNINMLKSDELSQEEYLMLQGYFLHILQFGTPEERLKILAGINSKLELKNRQLLLI</sequence>
<dbReference type="PROSITE" id="PS51737">
    <property type="entry name" value="RECOMBINASE_DNA_BIND"/>
    <property type="match status" value="1"/>
</dbReference>
<dbReference type="InterPro" id="IPR038109">
    <property type="entry name" value="DNA_bind_recomb_sf"/>
</dbReference>
<protein>
    <submittedName>
        <fullName evidence="3">Recombinase family protein</fullName>
    </submittedName>
</protein>
<evidence type="ECO:0000259" key="2">
    <source>
        <dbReference type="PROSITE" id="PS51737"/>
    </source>
</evidence>
<organism evidence="3 4">
    <name type="scientific">Candidatus Dojkabacteria bacterium</name>
    <dbReference type="NCBI Taxonomy" id="2099670"/>
    <lineage>
        <taxon>Bacteria</taxon>
        <taxon>Candidatus Dojkabacteria</taxon>
    </lineage>
</organism>
<dbReference type="Gene3D" id="3.40.50.1390">
    <property type="entry name" value="Resolvase, N-terminal catalytic domain"/>
    <property type="match status" value="1"/>
</dbReference>
<dbReference type="GO" id="GO:0003677">
    <property type="term" value="F:DNA binding"/>
    <property type="evidence" value="ECO:0007669"/>
    <property type="project" value="InterPro"/>
</dbReference>
<proteinExistence type="predicted"/>
<name>A0A955L0V6_9BACT</name>
<dbReference type="SMART" id="SM00857">
    <property type="entry name" value="Resolvase"/>
    <property type="match status" value="1"/>
</dbReference>
<dbReference type="Pfam" id="PF07508">
    <property type="entry name" value="Recombinase"/>
    <property type="match status" value="1"/>
</dbReference>
<dbReference type="Pfam" id="PF00239">
    <property type="entry name" value="Resolvase"/>
    <property type="match status" value="1"/>
</dbReference>
<dbReference type="CDD" id="cd00338">
    <property type="entry name" value="Ser_Recombinase"/>
    <property type="match status" value="1"/>
</dbReference>
<dbReference type="GO" id="GO:0000150">
    <property type="term" value="F:DNA strand exchange activity"/>
    <property type="evidence" value="ECO:0007669"/>
    <property type="project" value="InterPro"/>
</dbReference>
<dbReference type="AlphaFoldDB" id="A0A955L0V6"/>
<dbReference type="EMBL" id="JAGQLL010000016">
    <property type="protein sequence ID" value="MCA9379876.1"/>
    <property type="molecule type" value="Genomic_DNA"/>
</dbReference>
<dbReference type="PANTHER" id="PTHR30461:SF23">
    <property type="entry name" value="DNA RECOMBINASE-RELATED"/>
    <property type="match status" value="1"/>
</dbReference>
<dbReference type="PANTHER" id="PTHR30461">
    <property type="entry name" value="DNA-INVERTASE FROM LAMBDOID PROPHAGE"/>
    <property type="match status" value="1"/>
</dbReference>
<accession>A0A955L0V6</accession>
<evidence type="ECO:0000259" key="1">
    <source>
        <dbReference type="PROSITE" id="PS51736"/>
    </source>
</evidence>
<dbReference type="Gene3D" id="3.90.1750.20">
    <property type="entry name" value="Putative Large Serine Recombinase, Chain B, Domain 2"/>
    <property type="match status" value="1"/>
</dbReference>
<feature type="domain" description="Recombinase" evidence="2">
    <location>
        <begin position="163"/>
        <end position="273"/>
    </location>
</feature>
<dbReference type="InterPro" id="IPR006119">
    <property type="entry name" value="Resolv_N"/>
</dbReference>
<evidence type="ECO:0000313" key="3">
    <source>
        <dbReference type="EMBL" id="MCA9379876.1"/>
    </source>
</evidence>
<evidence type="ECO:0000313" key="4">
    <source>
        <dbReference type="Proteomes" id="UP000745577"/>
    </source>
</evidence>
<dbReference type="Proteomes" id="UP000745577">
    <property type="component" value="Unassembled WGS sequence"/>
</dbReference>
<reference evidence="3" key="2">
    <citation type="journal article" date="2021" name="Microbiome">
        <title>Successional dynamics and alternative stable states in a saline activated sludge microbial community over 9 years.</title>
        <authorList>
            <person name="Wang Y."/>
            <person name="Ye J."/>
            <person name="Ju F."/>
            <person name="Liu L."/>
            <person name="Boyd J.A."/>
            <person name="Deng Y."/>
            <person name="Parks D.H."/>
            <person name="Jiang X."/>
            <person name="Yin X."/>
            <person name="Woodcroft B.J."/>
            <person name="Tyson G.W."/>
            <person name="Hugenholtz P."/>
            <person name="Polz M.F."/>
            <person name="Zhang T."/>
        </authorList>
    </citation>
    <scope>NUCLEOTIDE SEQUENCE</scope>
    <source>
        <strain evidence="3">HKST-UBA15</strain>
    </source>
</reference>
<comment type="caution">
    <text evidence="3">The sequence shown here is derived from an EMBL/GenBank/DDBJ whole genome shotgun (WGS) entry which is preliminary data.</text>
</comment>
<gene>
    <name evidence="3" type="ORF">KC675_01720</name>
</gene>